<dbReference type="GeneID" id="26637084"/>
<name>A0A0S0N7P6_9CAUD</name>
<dbReference type="RefSeq" id="YP_009210646.1">
    <property type="nucleotide sequence ID" value="NC_028931.1"/>
</dbReference>
<sequence length="299" mass="30936">MANLVMVTADLAHVAATTTKAMLESLGHTVTAYTSAAVTLANMRAGDAIVAVRSNNVAAESDKVVAVLQEGKPVICGGVNGLQPGNTSANSVAARAGLFTQHTSRGTSETTTYTPTSHPVWQAAGILAFPSTQTVYASGGLGYQGYATTTDVASGAGIEILALKAASSTDVSVIVAPKGAVMKNASTLAANLIFCSFLYGADGYTDVGKAMIRELLTRALAEPMVIDGTVTDDLGNPLVRKVRCYKRADGRFIAETMSNSAGAFSFTVFENALHMVIAIDEDSGVKNAVIRDRILPVIA</sequence>
<protein>
    <submittedName>
        <fullName evidence="1">Virion structural protein</fullName>
    </submittedName>
</protein>
<dbReference type="KEGG" id="vg:26637084"/>
<evidence type="ECO:0000313" key="2">
    <source>
        <dbReference type="Proteomes" id="UP000203193"/>
    </source>
</evidence>
<proteinExistence type="predicted"/>
<reference evidence="1 2" key="1">
    <citation type="journal article" date="2012" name="Appl. Environ. Microbiol.">
        <title>High Diversity and Novel Species of Pseudomonas aeruginosa Bacteriophages.</title>
        <authorList>
            <person name="Sepulveda-Robles O."/>
            <person name="Kameyama L."/>
            <person name="Guarneros G."/>
        </authorList>
    </citation>
    <scope>NUCLEOTIDE SEQUENCE [LARGE SCALE GENOMIC DNA]</scope>
</reference>
<gene>
    <name evidence="1" type="ORF">PaMx28_34</name>
</gene>
<dbReference type="Proteomes" id="UP000203193">
    <property type="component" value="Segment"/>
</dbReference>
<organism evidence="1 2">
    <name type="scientific">Pseudomonas phage PaMx28</name>
    <dbReference type="NCBI Taxonomy" id="1175659"/>
    <lineage>
        <taxon>Viruses</taxon>
        <taxon>Duplodnaviria</taxon>
        <taxon>Heunggongvirae</taxon>
        <taxon>Uroviricota</taxon>
        <taxon>Caudoviricetes</taxon>
        <taxon>Mesyanzhinovviridae</taxon>
        <taxon>Bradleyvirinae</taxon>
        <taxon>Pamexvirus</taxon>
        <taxon>Pamexvirus PaMx28</taxon>
    </lineage>
</organism>
<keyword evidence="2" id="KW-1185">Reference proteome</keyword>
<evidence type="ECO:0000313" key="1">
    <source>
        <dbReference type="EMBL" id="ALH23634.1"/>
    </source>
</evidence>
<accession>A0A0S0N7P6</accession>
<dbReference type="EMBL" id="JQ067089">
    <property type="protein sequence ID" value="ALH23634.1"/>
    <property type="molecule type" value="Genomic_DNA"/>
</dbReference>